<keyword evidence="1 2" id="KW-0238">DNA-binding</keyword>
<gene>
    <name evidence="4" type="ORF">FSB75_14815</name>
</gene>
<dbReference type="InterPro" id="IPR036271">
    <property type="entry name" value="Tet_transcr_reg_TetR-rel_C_sf"/>
</dbReference>
<protein>
    <submittedName>
        <fullName evidence="4">TetR/AcrR family transcriptional regulator</fullName>
    </submittedName>
</protein>
<dbReference type="PANTHER" id="PTHR43479:SF11">
    <property type="entry name" value="ACREF_ENVCD OPERON REPRESSOR-RELATED"/>
    <property type="match status" value="1"/>
</dbReference>
<sequence>MFKFASAKEVNMEYNDKQIQIMEAAERLFADRGFAGTSVRDIAEAAGVNLAMISYYFGSKEKLMEAMFQHRGQHLKMQLQSILVNNNMAPIQKVEKLIDEYIDRIFQKQCFHKVMIREQMMDNTGPIAEQIAQLKLTNQTLFKQIIQEGQKKGDFKKGIDIPFLMMTLVGTAGQLITTQHYYRETNNLQPLSGEEFEKHIKKKLSAYLKTLFKAILSYEA</sequence>
<proteinExistence type="predicted"/>
<accession>A0A5B8UM29</accession>
<dbReference type="Gene3D" id="1.10.357.10">
    <property type="entry name" value="Tetracycline Repressor, domain 2"/>
    <property type="match status" value="1"/>
</dbReference>
<dbReference type="InterPro" id="IPR050624">
    <property type="entry name" value="HTH-type_Tx_Regulator"/>
</dbReference>
<keyword evidence="5" id="KW-1185">Reference proteome</keyword>
<feature type="DNA-binding region" description="H-T-H motif" evidence="2">
    <location>
        <begin position="38"/>
        <end position="57"/>
    </location>
</feature>
<dbReference type="Proteomes" id="UP000321204">
    <property type="component" value="Chromosome"/>
</dbReference>
<dbReference type="KEGG" id="fgg:FSB75_14815"/>
<dbReference type="PANTHER" id="PTHR43479">
    <property type="entry name" value="ACREF/ENVCD OPERON REPRESSOR-RELATED"/>
    <property type="match status" value="1"/>
</dbReference>
<dbReference type="PRINTS" id="PR00455">
    <property type="entry name" value="HTHTETR"/>
</dbReference>
<dbReference type="EMBL" id="CP042433">
    <property type="protein sequence ID" value="QEC57120.1"/>
    <property type="molecule type" value="Genomic_DNA"/>
</dbReference>
<dbReference type="Pfam" id="PF17938">
    <property type="entry name" value="TetR_C_29"/>
    <property type="match status" value="1"/>
</dbReference>
<dbReference type="InterPro" id="IPR009057">
    <property type="entry name" value="Homeodomain-like_sf"/>
</dbReference>
<evidence type="ECO:0000313" key="5">
    <source>
        <dbReference type="Proteomes" id="UP000321204"/>
    </source>
</evidence>
<evidence type="ECO:0000313" key="4">
    <source>
        <dbReference type="EMBL" id="QEC57120.1"/>
    </source>
</evidence>
<evidence type="ECO:0000256" key="2">
    <source>
        <dbReference type="PROSITE-ProRule" id="PRU00335"/>
    </source>
</evidence>
<dbReference type="Pfam" id="PF00440">
    <property type="entry name" value="TetR_N"/>
    <property type="match status" value="1"/>
</dbReference>
<dbReference type="PROSITE" id="PS01081">
    <property type="entry name" value="HTH_TETR_1"/>
    <property type="match status" value="1"/>
</dbReference>
<dbReference type="PROSITE" id="PS50977">
    <property type="entry name" value="HTH_TETR_2"/>
    <property type="match status" value="1"/>
</dbReference>
<feature type="domain" description="HTH tetR-type" evidence="3">
    <location>
        <begin position="15"/>
        <end position="75"/>
    </location>
</feature>
<dbReference type="InterPro" id="IPR023772">
    <property type="entry name" value="DNA-bd_HTH_TetR-type_CS"/>
</dbReference>
<evidence type="ECO:0000256" key="1">
    <source>
        <dbReference type="ARBA" id="ARBA00023125"/>
    </source>
</evidence>
<name>A0A5B8UM29_9BACT</name>
<dbReference type="OrthoDB" id="9789566at2"/>
<dbReference type="SUPFAM" id="SSF48498">
    <property type="entry name" value="Tetracyclin repressor-like, C-terminal domain"/>
    <property type="match status" value="1"/>
</dbReference>
<dbReference type="InterPro" id="IPR001647">
    <property type="entry name" value="HTH_TetR"/>
</dbReference>
<dbReference type="SUPFAM" id="SSF46689">
    <property type="entry name" value="Homeodomain-like"/>
    <property type="match status" value="1"/>
</dbReference>
<reference evidence="4 5" key="1">
    <citation type="journal article" date="2015" name="Int. J. Syst. Evol. Microbiol.">
        <title>Flavisolibacter ginsenosidimutans sp. nov., with ginsenoside-converting activity isolated from soil used for cultivating ginseng.</title>
        <authorList>
            <person name="Zhao Y."/>
            <person name="Liu Q."/>
            <person name="Kang M.S."/>
            <person name="Jin F."/>
            <person name="Yu H."/>
            <person name="Im W.T."/>
        </authorList>
    </citation>
    <scope>NUCLEOTIDE SEQUENCE [LARGE SCALE GENOMIC DNA]</scope>
    <source>
        <strain evidence="4 5">Gsoil 636</strain>
    </source>
</reference>
<dbReference type="AlphaFoldDB" id="A0A5B8UM29"/>
<dbReference type="InterPro" id="IPR041474">
    <property type="entry name" value="NicS_C"/>
</dbReference>
<dbReference type="GO" id="GO:0003677">
    <property type="term" value="F:DNA binding"/>
    <property type="evidence" value="ECO:0007669"/>
    <property type="project" value="UniProtKB-UniRule"/>
</dbReference>
<evidence type="ECO:0000259" key="3">
    <source>
        <dbReference type="PROSITE" id="PS50977"/>
    </source>
</evidence>
<organism evidence="4 5">
    <name type="scientific">Flavisolibacter ginsenosidimutans</name>
    <dbReference type="NCBI Taxonomy" id="661481"/>
    <lineage>
        <taxon>Bacteria</taxon>
        <taxon>Pseudomonadati</taxon>
        <taxon>Bacteroidota</taxon>
        <taxon>Chitinophagia</taxon>
        <taxon>Chitinophagales</taxon>
        <taxon>Chitinophagaceae</taxon>
        <taxon>Flavisolibacter</taxon>
    </lineage>
</organism>